<dbReference type="AlphaFoldDB" id="A0A7C5PZM8"/>
<dbReference type="Proteomes" id="UP000885792">
    <property type="component" value="Unassembled WGS sequence"/>
</dbReference>
<dbReference type="EMBL" id="DRNB01000175">
    <property type="protein sequence ID" value="HHJ64216.1"/>
    <property type="molecule type" value="Genomic_DNA"/>
</dbReference>
<dbReference type="Pfam" id="PF19027">
    <property type="entry name" value="DUF5752"/>
    <property type="match status" value="1"/>
</dbReference>
<accession>A0A7C5PZM8</accession>
<gene>
    <name evidence="1" type="ORF">ENJ61_04835</name>
</gene>
<dbReference type="InterPro" id="IPR044036">
    <property type="entry name" value="DUF5752"/>
</dbReference>
<organism evidence="1">
    <name type="scientific">Aquifex aeolicus</name>
    <dbReference type="NCBI Taxonomy" id="63363"/>
    <lineage>
        <taxon>Bacteria</taxon>
        <taxon>Pseudomonadati</taxon>
        <taxon>Aquificota</taxon>
        <taxon>Aquificia</taxon>
        <taxon>Aquificales</taxon>
        <taxon>Aquificaceae</taxon>
        <taxon>Aquifex</taxon>
    </lineage>
</organism>
<comment type="caution">
    <text evidence="1">The sequence shown here is derived from an EMBL/GenBank/DDBJ whole genome shotgun (WGS) entry which is preliminary data.</text>
</comment>
<name>A0A7C5PZM8_AQUAO</name>
<reference evidence="1" key="1">
    <citation type="journal article" date="2020" name="mSystems">
        <title>Genome- and Community-Level Interaction Insights into Carbon Utilization and Element Cycling Functions of Hydrothermarchaeota in Hydrothermal Sediment.</title>
        <authorList>
            <person name="Zhou Z."/>
            <person name="Liu Y."/>
            <person name="Xu W."/>
            <person name="Pan J."/>
            <person name="Luo Z.H."/>
            <person name="Li M."/>
        </authorList>
    </citation>
    <scope>NUCLEOTIDE SEQUENCE [LARGE SCALE GENOMIC DNA]</scope>
    <source>
        <strain evidence="1">HyVt-501</strain>
    </source>
</reference>
<sequence>MSRFVFKSELWTAQYTGIKVNTLASFSRALKEIDDDTIYYHLYRNLFEYHFLPTEYGNSFAYWLAENGFPILAEKFSAIDLMACTCLDHVREEMLDILYGSHNGFDKVCKPFYFIRAVRKIIDTGVVARDLREFREGIMKVGTHSLFYHLVTSRLTHGEPTNDFSRWLEEIGEGEKAKRIGKLDLMAYSLYEIRERMLDILES</sequence>
<proteinExistence type="predicted"/>
<protein>
    <submittedName>
        <fullName evidence="1">Uncharacterized protein</fullName>
    </submittedName>
</protein>
<evidence type="ECO:0000313" key="1">
    <source>
        <dbReference type="EMBL" id="HHJ64216.1"/>
    </source>
</evidence>